<comment type="caution">
    <text evidence="7">The sequence shown here is derived from an EMBL/GenBank/DDBJ whole genome shotgun (WGS) entry which is preliminary data.</text>
</comment>
<keyword evidence="8" id="KW-1185">Reference proteome</keyword>
<evidence type="ECO:0000256" key="3">
    <source>
        <dbReference type="ARBA" id="ARBA00022989"/>
    </source>
</evidence>
<name>A0A8J7YY84_9CYAN</name>
<gene>
    <name evidence="7" type="ORF">GS601_05455</name>
</gene>
<proteinExistence type="predicted"/>
<dbReference type="AlphaFoldDB" id="A0A8J7YY84"/>
<feature type="transmembrane region" description="Helical" evidence="5">
    <location>
        <begin position="247"/>
        <end position="267"/>
    </location>
</feature>
<dbReference type="InterPro" id="IPR052714">
    <property type="entry name" value="MFS_Exporter"/>
</dbReference>
<keyword evidence="2 5" id="KW-0812">Transmembrane</keyword>
<evidence type="ECO:0000313" key="7">
    <source>
        <dbReference type="EMBL" id="NDJ16739.1"/>
    </source>
</evidence>
<keyword evidence="4 5" id="KW-0472">Membrane</keyword>
<evidence type="ECO:0000256" key="2">
    <source>
        <dbReference type="ARBA" id="ARBA00022692"/>
    </source>
</evidence>
<evidence type="ECO:0000256" key="1">
    <source>
        <dbReference type="ARBA" id="ARBA00004651"/>
    </source>
</evidence>
<feature type="transmembrane region" description="Helical" evidence="5">
    <location>
        <begin position="337"/>
        <end position="356"/>
    </location>
</feature>
<dbReference type="Gene3D" id="1.20.1250.20">
    <property type="entry name" value="MFS general substrate transporter like domains"/>
    <property type="match status" value="2"/>
</dbReference>
<dbReference type="InterPro" id="IPR036259">
    <property type="entry name" value="MFS_trans_sf"/>
</dbReference>
<organism evidence="7 8">
    <name type="scientific">Myxacorys almedinensis A</name>
    <dbReference type="NCBI Taxonomy" id="2690445"/>
    <lineage>
        <taxon>Bacteria</taxon>
        <taxon>Bacillati</taxon>
        <taxon>Cyanobacteriota</taxon>
        <taxon>Cyanophyceae</taxon>
        <taxon>Leptolyngbyales</taxon>
        <taxon>Leptolyngbyaceae</taxon>
        <taxon>Myxacorys</taxon>
        <taxon>Myxacorys almedinensis</taxon>
    </lineage>
</organism>
<keyword evidence="3 5" id="KW-1133">Transmembrane helix</keyword>
<feature type="transmembrane region" description="Helical" evidence="5">
    <location>
        <begin position="279"/>
        <end position="297"/>
    </location>
</feature>
<dbReference type="PROSITE" id="PS50850">
    <property type="entry name" value="MFS"/>
    <property type="match status" value="1"/>
</dbReference>
<sequence>MNTVATLNPQARRNLGVLFTAGLLFWSSLASLLPTLPPYIKSIGAADDLLGVVMGSFAVGLLIVRPSLGRMADTRGRKGVLLLGISVAAIAPVCHLLTQSIPVLILVRMFHGVSIAAFTTAYSSLVVDLAPPHKRGELIGYMSLVNPIGMAVGPAMGGFLQAWQGFAPVFFLASGIGMMSLVCASQVTPPPLQPQPPIEQHGDQRFWRLLLSDRIRIPTMTMLLVGIAFGAIATFVPLYIAEAQVNLNAGLFYTAAAITSFATRFLAGKASDRYGRGRFITLGLLCYGVSMLVLWQARTAQGFLIAGLIEGIGGGTFLPIMIALVADRCQPHERGRIFGLFIGGFDLGIAIAGPLLGSVAKSIGYRGLYGVASGVAFAALLIFITLSSKSVSHSVKFALGYGKDPYAIPRDSPITQVG</sequence>
<evidence type="ECO:0000256" key="4">
    <source>
        <dbReference type="ARBA" id="ARBA00023136"/>
    </source>
</evidence>
<feature type="transmembrane region" description="Helical" evidence="5">
    <location>
        <begin position="104"/>
        <end position="126"/>
    </location>
</feature>
<feature type="transmembrane region" description="Helical" evidence="5">
    <location>
        <begin position="303"/>
        <end position="325"/>
    </location>
</feature>
<dbReference type="Pfam" id="PF07690">
    <property type="entry name" value="MFS_1"/>
    <property type="match status" value="1"/>
</dbReference>
<dbReference type="CDD" id="cd17489">
    <property type="entry name" value="MFS_YfcJ_like"/>
    <property type="match status" value="1"/>
</dbReference>
<dbReference type="InterPro" id="IPR011701">
    <property type="entry name" value="MFS"/>
</dbReference>
<dbReference type="Proteomes" id="UP000646053">
    <property type="component" value="Unassembled WGS sequence"/>
</dbReference>
<accession>A0A8J7YY84</accession>
<dbReference type="SUPFAM" id="SSF103473">
    <property type="entry name" value="MFS general substrate transporter"/>
    <property type="match status" value="1"/>
</dbReference>
<dbReference type="PANTHER" id="PTHR23531:SF1">
    <property type="entry name" value="QUINOLENE RESISTANCE PROTEIN NORA"/>
    <property type="match status" value="1"/>
</dbReference>
<feature type="transmembrane region" description="Helical" evidence="5">
    <location>
        <begin position="368"/>
        <end position="386"/>
    </location>
</feature>
<feature type="transmembrane region" description="Helical" evidence="5">
    <location>
        <begin position="80"/>
        <end position="98"/>
    </location>
</feature>
<evidence type="ECO:0000256" key="5">
    <source>
        <dbReference type="SAM" id="Phobius"/>
    </source>
</evidence>
<dbReference type="PANTHER" id="PTHR23531">
    <property type="entry name" value="QUINOLENE RESISTANCE PROTEIN NORA"/>
    <property type="match status" value="1"/>
</dbReference>
<dbReference type="EMBL" id="WVIE01000005">
    <property type="protein sequence ID" value="NDJ16739.1"/>
    <property type="molecule type" value="Genomic_DNA"/>
</dbReference>
<protein>
    <submittedName>
        <fullName evidence="7">MFS transporter</fullName>
    </submittedName>
</protein>
<reference evidence="7" key="1">
    <citation type="submission" date="2019-12" db="EMBL/GenBank/DDBJ databases">
        <title>High-Quality draft genome sequences of three cyanobacteria isolated from the limestone walls of the Old Cathedral of Coimbra.</title>
        <authorList>
            <person name="Tiago I."/>
            <person name="Soares F."/>
            <person name="Portugal A."/>
        </authorList>
    </citation>
    <scope>NUCLEOTIDE SEQUENCE</scope>
    <source>
        <strain evidence="7">A</strain>
    </source>
</reference>
<feature type="transmembrane region" description="Helical" evidence="5">
    <location>
        <begin position="49"/>
        <end position="68"/>
    </location>
</feature>
<dbReference type="GO" id="GO:0022857">
    <property type="term" value="F:transmembrane transporter activity"/>
    <property type="evidence" value="ECO:0007669"/>
    <property type="project" value="InterPro"/>
</dbReference>
<evidence type="ECO:0000313" key="8">
    <source>
        <dbReference type="Proteomes" id="UP000646053"/>
    </source>
</evidence>
<dbReference type="RefSeq" id="WP_162422262.1">
    <property type="nucleotide sequence ID" value="NZ_WVIE01000005.1"/>
</dbReference>
<dbReference type="GO" id="GO:0005886">
    <property type="term" value="C:plasma membrane"/>
    <property type="evidence" value="ECO:0007669"/>
    <property type="project" value="UniProtKB-SubCell"/>
</dbReference>
<feature type="domain" description="Major facilitator superfamily (MFS) profile" evidence="6">
    <location>
        <begin position="14"/>
        <end position="391"/>
    </location>
</feature>
<feature type="transmembrane region" description="Helical" evidence="5">
    <location>
        <begin position="217"/>
        <end position="241"/>
    </location>
</feature>
<comment type="subcellular location">
    <subcellularLocation>
        <location evidence="1">Cell membrane</location>
        <topology evidence="1">Multi-pass membrane protein</topology>
    </subcellularLocation>
</comment>
<feature type="transmembrane region" description="Helical" evidence="5">
    <location>
        <begin position="138"/>
        <end position="160"/>
    </location>
</feature>
<dbReference type="InterPro" id="IPR020846">
    <property type="entry name" value="MFS_dom"/>
</dbReference>
<evidence type="ECO:0000259" key="6">
    <source>
        <dbReference type="PROSITE" id="PS50850"/>
    </source>
</evidence>